<dbReference type="Proteomes" id="UP000789759">
    <property type="component" value="Unassembled WGS sequence"/>
</dbReference>
<evidence type="ECO:0000313" key="1">
    <source>
        <dbReference type="EMBL" id="CAG8565648.1"/>
    </source>
</evidence>
<reference evidence="1" key="1">
    <citation type="submission" date="2021-06" db="EMBL/GenBank/DDBJ databases">
        <authorList>
            <person name="Kallberg Y."/>
            <person name="Tangrot J."/>
            <person name="Rosling A."/>
        </authorList>
    </citation>
    <scope>NUCLEOTIDE SEQUENCE</scope>
    <source>
        <strain evidence="1">FL966</strain>
    </source>
</reference>
<comment type="caution">
    <text evidence="1">The sequence shown here is derived from an EMBL/GenBank/DDBJ whole genome shotgun (WGS) entry which is preliminary data.</text>
</comment>
<organism evidence="1 2">
    <name type="scientific">Cetraspora pellucida</name>
    <dbReference type="NCBI Taxonomy" id="1433469"/>
    <lineage>
        <taxon>Eukaryota</taxon>
        <taxon>Fungi</taxon>
        <taxon>Fungi incertae sedis</taxon>
        <taxon>Mucoromycota</taxon>
        <taxon>Glomeromycotina</taxon>
        <taxon>Glomeromycetes</taxon>
        <taxon>Diversisporales</taxon>
        <taxon>Gigasporaceae</taxon>
        <taxon>Cetraspora</taxon>
    </lineage>
</organism>
<dbReference type="AlphaFoldDB" id="A0A9N9FWU0"/>
<evidence type="ECO:0000313" key="2">
    <source>
        <dbReference type="Proteomes" id="UP000789759"/>
    </source>
</evidence>
<keyword evidence="2" id="KW-1185">Reference proteome</keyword>
<dbReference type="OrthoDB" id="10261040at2759"/>
<accession>A0A9N9FWU0</accession>
<gene>
    <name evidence="1" type="ORF">CPELLU_LOCUS5413</name>
</gene>
<name>A0A9N9FWU0_9GLOM</name>
<dbReference type="EMBL" id="CAJVQA010003075">
    <property type="protein sequence ID" value="CAG8565648.1"/>
    <property type="molecule type" value="Genomic_DNA"/>
</dbReference>
<protein>
    <submittedName>
        <fullName evidence="1">4168_t:CDS:1</fullName>
    </submittedName>
</protein>
<proteinExistence type="predicted"/>
<sequence length="244" mass="27665">MSFFLEHNIFTDNDKGVNDNSLAKKGKEDSNSLDLKASIKKLDTLLETVEELRASFISVCDYLGELCNSGQFQDNAETLEREKRGEKFITPSFDVDRFSRMNDSCLNTMDKFLHLIASSGEELEYARKIASAWADNSSIPVKKYEYSIRFLAMSINGNSGEIINYKEDVQKSSQQAANLYTKESDIYFKRRKKDGIFGATEIYDASKLNSAIDDWLVEAKQRPYHVDIEKVECDPSGRPSGLVV</sequence>